<protein>
    <submittedName>
        <fullName evidence="2">Uncharacterized protein</fullName>
    </submittedName>
</protein>
<organism evidence="2 3">
    <name type="scientific">Hyaloscypha hepaticicola</name>
    <dbReference type="NCBI Taxonomy" id="2082293"/>
    <lineage>
        <taxon>Eukaryota</taxon>
        <taxon>Fungi</taxon>
        <taxon>Dikarya</taxon>
        <taxon>Ascomycota</taxon>
        <taxon>Pezizomycotina</taxon>
        <taxon>Leotiomycetes</taxon>
        <taxon>Helotiales</taxon>
        <taxon>Hyaloscyphaceae</taxon>
        <taxon>Hyaloscypha</taxon>
    </lineage>
</organism>
<proteinExistence type="predicted"/>
<keyword evidence="1" id="KW-0812">Transmembrane</keyword>
<accession>A0A2J6QN86</accession>
<evidence type="ECO:0000313" key="3">
    <source>
        <dbReference type="Proteomes" id="UP000235672"/>
    </source>
</evidence>
<name>A0A2J6QN86_9HELO</name>
<evidence type="ECO:0000256" key="1">
    <source>
        <dbReference type="SAM" id="Phobius"/>
    </source>
</evidence>
<keyword evidence="3" id="KW-1185">Reference proteome</keyword>
<gene>
    <name evidence="2" type="ORF">NA56DRAFT_743049</name>
</gene>
<evidence type="ECO:0000313" key="2">
    <source>
        <dbReference type="EMBL" id="PMD27725.1"/>
    </source>
</evidence>
<reference evidence="2 3" key="1">
    <citation type="submission" date="2016-05" db="EMBL/GenBank/DDBJ databases">
        <title>A degradative enzymes factory behind the ericoid mycorrhizal symbiosis.</title>
        <authorList>
            <consortium name="DOE Joint Genome Institute"/>
            <person name="Martino E."/>
            <person name="Morin E."/>
            <person name="Grelet G."/>
            <person name="Kuo A."/>
            <person name="Kohler A."/>
            <person name="Daghino S."/>
            <person name="Barry K."/>
            <person name="Choi C."/>
            <person name="Cichocki N."/>
            <person name="Clum A."/>
            <person name="Copeland A."/>
            <person name="Hainaut M."/>
            <person name="Haridas S."/>
            <person name="Labutti K."/>
            <person name="Lindquist E."/>
            <person name="Lipzen A."/>
            <person name="Khouja H.-R."/>
            <person name="Murat C."/>
            <person name="Ohm R."/>
            <person name="Olson A."/>
            <person name="Spatafora J."/>
            <person name="Veneault-Fourrey C."/>
            <person name="Henrissat B."/>
            <person name="Grigoriev I."/>
            <person name="Martin F."/>
            <person name="Perotto S."/>
        </authorList>
    </citation>
    <scope>NUCLEOTIDE SEQUENCE [LARGE SCALE GENOMIC DNA]</scope>
    <source>
        <strain evidence="2 3">UAMH 7357</strain>
    </source>
</reference>
<dbReference type="AlphaFoldDB" id="A0A2J6QN86"/>
<dbReference type="EMBL" id="KZ613465">
    <property type="protein sequence ID" value="PMD27725.1"/>
    <property type="molecule type" value="Genomic_DNA"/>
</dbReference>
<keyword evidence="1" id="KW-1133">Transmembrane helix</keyword>
<dbReference type="OrthoDB" id="3454356at2759"/>
<feature type="transmembrane region" description="Helical" evidence="1">
    <location>
        <begin position="33"/>
        <end position="54"/>
    </location>
</feature>
<sequence>MVDGADCWSIITDFFSNLDNRDIELRMVPFRSLVSIVASLLFLAAAPFVGAILAPSIKLPPRHYCAGVAPSPGGQPCGGTNCPNGDSGVVPPGTVCICNAFRHPGWIPNNQLPNQDGGECTSGIVCATEGGTEFRVCGVSGLEPAQDVPPGNVCRNGTITWP</sequence>
<dbReference type="Proteomes" id="UP000235672">
    <property type="component" value="Unassembled WGS sequence"/>
</dbReference>
<keyword evidence="1" id="KW-0472">Membrane</keyword>